<dbReference type="KEGG" id="cqu:CpipJ_CPIJ011287"/>
<reference evidence="7" key="1">
    <citation type="submission" date="2007-03" db="EMBL/GenBank/DDBJ databases">
        <title>Annotation of Culex pipiens quinquefasciatus.</title>
        <authorList>
            <consortium name="The Broad Institute Genome Sequencing Platform"/>
            <person name="Atkinson P.W."/>
            <person name="Hemingway J."/>
            <person name="Christensen B.M."/>
            <person name="Higgs S."/>
            <person name="Kodira C."/>
            <person name="Hannick L."/>
            <person name="Megy K."/>
            <person name="O'Leary S."/>
            <person name="Pearson M."/>
            <person name="Haas B.J."/>
            <person name="Mauceli E."/>
            <person name="Wortman J.R."/>
            <person name="Lee N.H."/>
            <person name="Guigo R."/>
            <person name="Stanke M."/>
            <person name="Alvarado L."/>
            <person name="Amedeo P."/>
            <person name="Antoine C.H."/>
            <person name="Arensburger P."/>
            <person name="Bidwell S.L."/>
            <person name="Crawford M."/>
            <person name="Camaro F."/>
            <person name="Devon K."/>
            <person name="Engels R."/>
            <person name="Hammond M."/>
            <person name="Howarth C."/>
            <person name="Koehrsen M."/>
            <person name="Lawson D."/>
            <person name="Montgomery P."/>
            <person name="Nene V."/>
            <person name="Nusbaum C."/>
            <person name="Puiu D."/>
            <person name="Romero-Severson J."/>
            <person name="Severson D.W."/>
            <person name="Shumway M."/>
            <person name="Sisk P."/>
            <person name="Stolte C."/>
            <person name="Zeng Q."/>
            <person name="Eisenstadt E."/>
            <person name="Fraser-Liggett C."/>
            <person name="Strausberg R."/>
            <person name="Galagan J."/>
            <person name="Birren B."/>
            <person name="Collins F.H."/>
        </authorList>
    </citation>
    <scope>NUCLEOTIDE SEQUENCE [LARGE SCALE GENOMIC DNA]</scope>
    <source>
        <strain evidence="7">JHB</strain>
    </source>
</reference>
<dbReference type="VEuPathDB" id="VectorBase:CQUJHB000454"/>
<dbReference type="Proteomes" id="UP000002320">
    <property type="component" value="Unassembled WGS sequence"/>
</dbReference>
<dbReference type="EMBL" id="DS232192">
    <property type="protein sequence ID" value="EDS37131.1"/>
    <property type="molecule type" value="Genomic_DNA"/>
</dbReference>
<dbReference type="InterPro" id="IPR001377">
    <property type="entry name" value="Ribosomal_eS6"/>
</dbReference>
<dbReference type="EnsemblMetazoa" id="CPIJ011287-RA">
    <property type="protein sequence ID" value="CPIJ011287-PA"/>
    <property type="gene ID" value="CPIJ011287"/>
</dbReference>
<proteinExistence type="inferred from homology"/>
<evidence type="ECO:0000313" key="7">
    <source>
        <dbReference type="EMBL" id="EDS37131.1"/>
    </source>
</evidence>
<dbReference type="AlphaFoldDB" id="B0WYM1"/>
<accession>B0WYM1</accession>
<evidence type="ECO:0000256" key="5">
    <source>
        <dbReference type="ARBA" id="ARBA00035403"/>
    </source>
</evidence>
<evidence type="ECO:0000256" key="1">
    <source>
        <dbReference type="ARBA" id="ARBA00009312"/>
    </source>
</evidence>
<evidence type="ECO:0000256" key="2">
    <source>
        <dbReference type="ARBA" id="ARBA00022980"/>
    </source>
</evidence>
<keyword evidence="9" id="KW-1185">Reference proteome</keyword>
<gene>
    <name evidence="8" type="primary">6045089</name>
    <name evidence="7" type="ORF">CpipJ_CPIJ011287</name>
</gene>
<keyword evidence="3" id="KW-0687">Ribonucleoprotein</keyword>
<dbReference type="SMART" id="SM01405">
    <property type="entry name" value="Ribosomal_S6e"/>
    <property type="match status" value="1"/>
</dbReference>
<evidence type="ECO:0000256" key="4">
    <source>
        <dbReference type="ARBA" id="ARBA00035278"/>
    </source>
</evidence>
<evidence type="ECO:0000256" key="6">
    <source>
        <dbReference type="SAM" id="MobiDB-lite"/>
    </source>
</evidence>
<organism>
    <name type="scientific">Culex quinquefasciatus</name>
    <name type="common">Southern house mosquito</name>
    <name type="synonym">Culex pungens</name>
    <dbReference type="NCBI Taxonomy" id="7176"/>
    <lineage>
        <taxon>Eukaryota</taxon>
        <taxon>Metazoa</taxon>
        <taxon>Ecdysozoa</taxon>
        <taxon>Arthropoda</taxon>
        <taxon>Hexapoda</taxon>
        <taxon>Insecta</taxon>
        <taxon>Pterygota</taxon>
        <taxon>Neoptera</taxon>
        <taxon>Endopterygota</taxon>
        <taxon>Diptera</taxon>
        <taxon>Nematocera</taxon>
        <taxon>Culicoidea</taxon>
        <taxon>Culicidae</taxon>
        <taxon>Culicinae</taxon>
        <taxon>Culicini</taxon>
        <taxon>Culex</taxon>
        <taxon>Culex</taxon>
    </lineage>
</organism>
<dbReference type="STRING" id="7176.B0WYM1"/>
<feature type="compositionally biased region" description="Basic and acidic residues" evidence="6">
    <location>
        <begin position="386"/>
        <end position="404"/>
    </location>
</feature>
<dbReference type="eggNOG" id="KOG1646">
    <property type="taxonomic scope" value="Eukaryota"/>
</dbReference>
<dbReference type="GO" id="GO:0006412">
    <property type="term" value="P:translation"/>
    <property type="evidence" value="ECO:0007669"/>
    <property type="project" value="InterPro"/>
</dbReference>
<reference evidence="8" key="2">
    <citation type="submission" date="2020-05" db="UniProtKB">
        <authorList>
            <consortium name="EnsemblMetazoa"/>
        </authorList>
    </citation>
    <scope>IDENTIFICATION</scope>
    <source>
        <strain evidence="8">JHB</strain>
    </source>
</reference>
<dbReference type="GO" id="GO:0005840">
    <property type="term" value="C:ribosome"/>
    <property type="evidence" value="ECO:0007669"/>
    <property type="project" value="UniProtKB-KW"/>
</dbReference>
<protein>
    <recommendedName>
        <fullName evidence="4">Small ribosomal subunit protein eS6</fullName>
    </recommendedName>
    <alternativeName>
        <fullName evidence="5">40S ribosomal protein S6</fullName>
    </alternativeName>
</protein>
<dbReference type="VEuPathDB" id="VectorBase:CPIJ011287"/>
<dbReference type="HOGENOM" id="CLU_662686_0_0_1"/>
<keyword evidence="2 7" id="KW-0689">Ribosomal protein</keyword>
<dbReference type="Pfam" id="PF01092">
    <property type="entry name" value="Ribosomal_S6e"/>
    <property type="match status" value="1"/>
</dbReference>
<name>B0WYM1_CULQU</name>
<dbReference type="Gene3D" id="1.20.5.2650">
    <property type="match status" value="1"/>
</dbReference>
<dbReference type="InParanoid" id="B0WYM1"/>
<dbReference type="OrthoDB" id="10260596at2759"/>
<comment type="similarity">
    <text evidence="1">Belongs to the eukaryotic ribosomal protein eS6 family.</text>
</comment>
<dbReference type="PANTHER" id="PTHR11502">
    <property type="entry name" value="40S RIBOSOMAL PROTEIN S6"/>
    <property type="match status" value="1"/>
</dbReference>
<dbReference type="GO" id="GO:1990904">
    <property type="term" value="C:ribonucleoprotein complex"/>
    <property type="evidence" value="ECO:0007669"/>
    <property type="project" value="UniProtKB-KW"/>
</dbReference>
<sequence length="415" mass="46921">MALVLVSTGNGSSLVVVVVAGDKVCATWTDSAAFQPISCPGKRSQPSNLIFICFRAAPSDVTCKYLCTEHFILLSKQILNLDLVGWEAEEDWVVNFSTIRLSVQKVCECCLLKQMSNLLNQVFFRVPTKCAPASLVMDAAVEAPAEEIAPSKYFVRVLKNLLAQAPFGLIWRFLSFFSQHVVNFRRSAAVWDHQAIKYAGITVLVALGDCLSRLAQRAIIDGVAAIIDDPILRHFYDKRIGVKVGADHLGDDWKLYVFKIADGNDKQSVLTNPRVRLLLKKGHFCCRPRCAFRYDHDDVRQFAVKRPLPEMDGKKTKLKAPKIQHLIAPVVQERKRRRLDVKKLRARRFWPCAVASSIFVAGPDCRRYVTRAGWSVPEEDNQGCQEGRKEGGLESDRSRQEARRGQYCQEVRRRR</sequence>
<dbReference type="GO" id="GO:0003735">
    <property type="term" value="F:structural constituent of ribosome"/>
    <property type="evidence" value="ECO:0007669"/>
    <property type="project" value="InterPro"/>
</dbReference>
<feature type="region of interest" description="Disordered" evidence="6">
    <location>
        <begin position="379"/>
        <end position="415"/>
    </location>
</feature>
<evidence type="ECO:0000313" key="9">
    <source>
        <dbReference type="Proteomes" id="UP000002320"/>
    </source>
</evidence>
<evidence type="ECO:0000313" key="8">
    <source>
        <dbReference type="EnsemblMetazoa" id="CPIJ011287-PA"/>
    </source>
</evidence>
<evidence type="ECO:0000256" key="3">
    <source>
        <dbReference type="ARBA" id="ARBA00023274"/>
    </source>
</evidence>